<feature type="transmembrane region" description="Helical" evidence="5">
    <location>
        <begin position="124"/>
        <end position="148"/>
    </location>
</feature>
<evidence type="ECO:0000256" key="3">
    <source>
        <dbReference type="ARBA" id="ARBA00022989"/>
    </source>
</evidence>
<dbReference type="PANTHER" id="PTHR11814">
    <property type="entry name" value="SULFATE TRANSPORTER"/>
    <property type="match status" value="1"/>
</dbReference>
<keyword evidence="3 5" id="KW-1133">Transmembrane helix</keyword>
<dbReference type="InterPro" id="IPR011547">
    <property type="entry name" value="SLC26A/SulP_dom"/>
</dbReference>
<dbReference type="InterPro" id="IPR001902">
    <property type="entry name" value="SLC26A/SulP_fam"/>
</dbReference>
<feature type="transmembrane region" description="Helical" evidence="5">
    <location>
        <begin position="88"/>
        <end position="104"/>
    </location>
</feature>
<dbReference type="STRING" id="71139.A0A059CVV3"/>
<keyword evidence="2 5" id="KW-0812">Transmembrane</keyword>
<dbReference type="EMBL" id="KK198755">
    <property type="protein sequence ID" value="KCW82478.1"/>
    <property type="molecule type" value="Genomic_DNA"/>
</dbReference>
<evidence type="ECO:0000313" key="7">
    <source>
        <dbReference type="EMBL" id="KCW82477.1"/>
    </source>
</evidence>
<dbReference type="Gene3D" id="3.30.750.24">
    <property type="entry name" value="STAS domain"/>
    <property type="match status" value="1"/>
</dbReference>
<comment type="subcellular location">
    <subcellularLocation>
        <location evidence="1">Membrane</location>
        <topology evidence="1">Multi-pass membrane protein</topology>
    </subcellularLocation>
</comment>
<keyword evidence="4 5" id="KW-0472">Membrane</keyword>
<evidence type="ECO:0000256" key="1">
    <source>
        <dbReference type="ARBA" id="ARBA00004141"/>
    </source>
</evidence>
<dbReference type="Pfam" id="PF00916">
    <property type="entry name" value="Sulfate_transp"/>
    <property type="match status" value="1"/>
</dbReference>
<sequence>MGYLKRGINPLSIKELNFESQYLPVTLKAGLITGTLALAELSDGNKEMVAFGMMNIVGSLTSCYLTTGPFSKSAVNYNAGYKTEMSNILVALSAIIMDAMFGLIEYEEAYSLFKVDEFDFCICMAALVGVAFIGMDVGLLMSVSLAILRSLLYVARPATCKLGSLPDSGLYCDIKQYPLATGIPGILILKLGSPIYFANCSYLKERSFDD</sequence>
<feature type="domain" description="SLC26A/SulP transporter" evidence="6">
    <location>
        <begin position="42"/>
        <end position="91"/>
    </location>
</feature>
<dbReference type="Gramene" id="KCW82477">
    <property type="protein sequence ID" value="KCW82477"/>
    <property type="gene ID" value="EUGRSUZ_C03866"/>
</dbReference>
<organism evidence="7">
    <name type="scientific">Eucalyptus grandis</name>
    <name type="common">Flooded gum</name>
    <dbReference type="NCBI Taxonomy" id="71139"/>
    <lineage>
        <taxon>Eukaryota</taxon>
        <taxon>Viridiplantae</taxon>
        <taxon>Streptophyta</taxon>
        <taxon>Embryophyta</taxon>
        <taxon>Tracheophyta</taxon>
        <taxon>Spermatophyta</taxon>
        <taxon>Magnoliopsida</taxon>
        <taxon>eudicotyledons</taxon>
        <taxon>Gunneridae</taxon>
        <taxon>Pentapetalae</taxon>
        <taxon>rosids</taxon>
        <taxon>malvids</taxon>
        <taxon>Myrtales</taxon>
        <taxon>Myrtaceae</taxon>
        <taxon>Myrtoideae</taxon>
        <taxon>Eucalypteae</taxon>
        <taxon>Eucalyptus</taxon>
    </lineage>
</organism>
<dbReference type="OMA" id="SCANHPA"/>
<protein>
    <recommendedName>
        <fullName evidence="6">SLC26A/SulP transporter domain-containing protein</fullName>
    </recommendedName>
</protein>
<accession>A0A059CVV3</accession>
<proteinExistence type="predicted"/>
<dbReference type="GO" id="GO:0016020">
    <property type="term" value="C:membrane"/>
    <property type="evidence" value="ECO:0007669"/>
    <property type="project" value="UniProtKB-SubCell"/>
</dbReference>
<reference evidence="7" key="1">
    <citation type="submission" date="2013-07" db="EMBL/GenBank/DDBJ databases">
        <title>The genome of Eucalyptus grandis.</title>
        <authorList>
            <person name="Schmutz J."/>
            <person name="Hayes R."/>
            <person name="Myburg A."/>
            <person name="Tuskan G."/>
            <person name="Grattapaglia D."/>
            <person name="Rokhsar D.S."/>
        </authorList>
    </citation>
    <scope>NUCLEOTIDE SEQUENCE</scope>
    <source>
        <tissue evidence="7">Leaf extractions</tissue>
    </source>
</reference>
<evidence type="ECO:0000256" key="5">
    <source>
        <dbReference type="SAM" id="Phobius"/>
    </source>
</evidence>
<gene>
    <name evidence="7" type="ORF">EUGRSUZ_C03866</name>
</gene>
<dbReference type="AlphaFoldDB" id="A0A059CVV3"/>
<evidence type="ECO:0000259" key="6">
    <source>
        <dbReference type="Pfam" id="PF00916"/>
    </source>
</evidence>
<dbReference type="EMBL" id="KK198755">
    <property type="protein sequence ID" value="KCW82477.1"/>
    <property type="molecule type" value="Genomic_DNA"/>
</dbReference>
<evidence type="ECO:0000256" key="4">
    <source>
        <dbReference type="ARBA" id="ARBA00023136"/>
    </source>
</evidence>
<dbReference type="GO" id="GO:0055085">
    <property type="term" value="P:transmembrane transport"/>
    <property type="evidence" value="ECO:0007669"/>
    <property type="project" value="InterPro"/>
</dbReference>
<evidence type="ECO:0000256" key="2">
    <source>
        <dbReference type="ARBA" id="ARBA00022692"/>
    </source>
</evidence>
<name>A0A059CVV3_EUCGR</name>
<dbReference type="InterPro" id="IPR036513">
    <property type="entry name" value="STAS_dom_sf"/>
</dbReference>
<dbReference type="Gramene" id="KCW82478">
    <property type="protein sequence ID" value="KCW82478"/>
    <property type="gene ID" value="EUGRSUZ_C03866"/>
</dbReference>